<dbReference type="RefSeq" id="WP_008144407.1">
    <property type="nucleotide sequence ID" value="NZ_CABJGD010000022.1"/>
</dbReference>
<dbReference type="Proteomes" id="UP000283855">
    <property type="component" value="Unassembled WGS sequence"/>
</dbReference>
<dbReference type="InterPro" id="IPR007621">
    <property type="entry name" value="TPM_dom"/>
</dbReference>
<accession>A0A413SY29</accession>
<evidence type="ECO:0000259" key="1">
    <source>
        <dbReference type="Pfam" id="PF04536"/>
    </source>
</evidence>
<evidence type="ECO:0000313" key="2">
    <source>
        <dbReference type="EMBL" id="RHA74564.1"/>
    </source>
</evidence>
<dbReference type="EMBL" id="QSFT01000022">
    <property type="protein sequence ID" value="RHA74564.1"/>
    <property type="molecule type" value="Genomic_DNA"/>
</dbReference>
<gene>
    <name evidence="2" type="ORF">DW921_10175</name>
</gene>
<evidence type="ECO:0000313" key="3">
    <source>
        <dbReference type="Proteomes" id="UP000283855"/>
    </source>
</evidence>
<dbReference type="AlphaFoldDB" id="A0A413SY29"/>
<dbReference type="Gene3D" id="3.10.310.50">
    <property type="match status" value="1"/>
</dbReference>
<sequence>MKRIALSLLLFLGWCAVMQTEAREYKVEDIPLVHLQDRTRYVSNPDGILSNDAVAVMDTILYGLERETGIQTLVVAVEQIEGGDCFDFAYQLGSKNGVGEKGKDNGLVILLVTGERCIQFATGYGLEGDLPDAICKRIQQRYMNKAFSQGKWDEGMVAGIQAVRRQLNHTERIAGPGKQAEGGDGLLVAILLICFVGVPFLLWYTVRQRTKCPNCHKHTLKQLSVRTIARIGNTRTEEVVYRCSNCGYTHRRQRKVKEQDDFHDRGGNGGPFMGGPFMGGGFGSGGGGGFGGGSFGGGSFGGGGAGSKF</sequence>
<organism evidence="2 3">
    <name type="scientific">Phocaeicola coprophilus</name>
    <dbReference type="NCBI Taxonomy" id="387090"/>
    <lineage>
        <taxon>Bacteria</taxon>
        <taxon>Pseudomonadati</taxon>
        <taxon>Bacteroidota</taxon>
        <taxon>Bacteroidia</taxon>
        <taxon>Bacteroidales</taxon>
        <taxon>Bacteroidaceae</taxon>
        <taxon>Phocaeicola</taxon>
    </lineage>
</organism>
<protein>
    <submittedName>
        <fullName evidence="2">TPM domain-containing protein</fullName>
    </submittedName>
</protein>
<name>A0A413SY29_9BACT</name>
<proteinExistence type="predicted"/>
<reference evidence="2 3" key="1">
    <citation type="submission" date="2018-08" db="EMBL/GenBank/DDBJ databases">
        <title>A genome reference for cultivated species of the human gut microbiota.</title>
        <authorList>
            <person name="Zou Y."/>
            <person name="Xue W."/>
            <person name="Luo G."/>
        </authorList>
    </citation>
    <scope>NUCLEOTIDE SEQUENCE [LARGE SCALE GENOMIC DNA]</scope>
    <source>
        <strain evidence="2 3">AM42-38</strain>
    </source>
</reference>
<dbReference type="PANTHER" id="PTHR30373">
    <property type="entry name" value="UPF0603 PROTEIN YGCG"/>
    <property type="match status" value="1"/>
</dbReference>
<feature type="domain" description="TPM" evidence="1">
    <location>
        <begin position="42"/>
        <end position="165"/>
    </location>
</feature>
<comment type="caution">
    <text evidence="2">The sequence shown here is derived from an EMBL/GenBank/DDBJ whole genome shotgun (WGS) entry which is preliminary data.</text>
</comment>
<dbReference type="Pfam" id="PF04536">
    <property type="entry name" value="TPM_phosphatase"/>
    <property type="match status" value="1"/>
</dbReference>
<dbReference type="GeneID" id="78403962"/>
<dbReference type="PANTHER" id="PTHR30373:SF2">
    <property type="entry name" value="UPF0603 PROTEIN YGCG"/>
    <property type="match status" value="1"/>
</dbReference>